<evidence type="ECO:0000256" key="4">
    <source>
        <dbReference type="ARBA" id="ARBA00023098"/>
    </source>
</evidence>
<dbReference type="InterPro" id="IPR000873">
    <property type="entry name" value="AMP-dep_synth/lig_dom"/>
</dbReference>
<evidence type="ECO:0000256" key="3">
    <source>
        <dbReference type="ARBA" id="ARBA00022832"/>
    </source>
</evidence>
<dbReference type="AlphaFoldDB" id="A0A076EYG0"/>
<keyword evidence="2" id="KW-0436">Ligase</keyword>
<dbReference type="Pfam" id="PF13193">
    <property type="entry name" value="AMP-binding_C"/>
    <property type="match status" value="1"/>
</dbReference>
<evidence type="ECO:0000256" key="2">
    <source>
        <dbReference type="ARBA" id="ARBA00022598"/>
    </source>
</evidence>
<keyword evidence="4" id="KW-0443">Lipid metabolism</keyword>
<sequence>MDSSQLTISGFLSRAVTLYADRKVYTHGVADLGSTTYRAIGARVDRLAHTLDSLGVRRGDRVATLAWNHQRHLELYLALPAMGAVLHTVNVRLGVDQIREILRHAGSVALFVDPDLVPVAAEAAAGLASPPRLVVNTSVAPADLPPGWIVYEELLRVAPAGPYDFPDNIVETEPAALCYSSATTGRPKGVVYSHRALYMHTTALCMADTWALSESDTVLPIVPMFHVNAWGIPFAAVWMGSTIVLPGPAPKAADIVGLMREHDVTFSAAVPTVWSDVFGVFERDGKLPNSLRMVVSGGAPLPESLLTRADRLGVPLVHSYGMTEAAPLVLVNHRKRHLLALDERASVTSRLRQGLPVPGLDLTVIRDDAPVPWDDTNSGELVLSGPWVAESYLDDERSRQAFRGGRYHSGDVAKVDDEGYVTIVDRQSDMIKSGGEWISSVDLENALMTHDSVSGATVIGVPHERWDERPIAFVVLTDAVTDDQLHTHLQERVPRWWLPDQIIQVSELPLTSVGKYDKKRLREQWHTRRPGSVGAAG</sequence>
<dbReference type="InterPro" id="IPR045851">
    <property type="entry name" value="AMP-bd_C_sf"/>
</dbReference>
<dbReference type="GO" id="GO:0016874">
    <property type="term" value="F:ligase activity"/>
    <property type="evidence" value="ECO:0007669"/>
    <property type="project" value="UniProtKB-KW"/>
</dbReference>
<evidence type="ECO:0008006" key="9">
    <source>
        <dbReference type="Google" id="ProtNLM"/>
    </source>
</evidence>
<protein>
    <recommendedName>
        <fullName evidence="9">Fatty-acid--CoA ligase</fullName>
    </recommendedName>
</protein>
<keyword evidence="3" id="KW-0276">Fatty acid metabolism</keyword>
<evidence type="ECO:0000259" key="5">
    <source>
        <dbReference type="Pfam" id="PF00501"/>
    </source>
</evidence>
<dbReference type="PANTHER" id="PTHR43859">
    <property type="entry name" value="ACYL-ACTIVATING ENZYME"/>
    <property type="match status" value="1"/>
</dbReference>
<dbReference type="Proteomes" id="UP000028488">
    <property type="component" value="Plasmid pPDG2"/>
</dbReference>
<keyword evidence="7" id="KW-0614">Plasmid</keyword>
<dbReference type="GO" id="GO:0006631">
    <property type="term" value="P:fatty acid metabolic process"/>
    <property type="evidence" value="ECO:0007669"/>
    <property type="project" value="UniProtKB-KW"/>
</dbReference>
<geneLocation type="plasmid" evidence="7 8">
    <name>pPDG2</name>
</geneLocation>
<organism evidence="7 8">
    <name type="scientific">Rhodococcus opacus</name>
    <name type="common">Nocardia opaca</name>
    <dbReference type="NCBI Taxonomy" id="37919"/>
    <lineage>
        <taxon>Bacteria</taxon>
        <taxon>Bacillati</taxon>
        <taxon>Actinomycetota</taxon>
        <taxon>Actinomycetes</taxon>
        <taxon>Mycobacteriales</taxon>
        <taxon>Nocardiaceae</taxon>
        <taxon>Rhodococcus</taxon>
    </lineage>
</organism>
<evidence type="ECO:0000256" key="1">
    <source>
        <dbReference type="ARBA" id="ARBA00006432"/>
    </source>
</evidence>
<dbReference type="NCBIfam" id="NF004837">
    <property type="entry name" value="PRK06187.1"/>
    <property type="match status" value="1"/>
</dbReference>
<comment type="similarity">
    <text evidence="1">Belongs to the ATP-dependent AMP-binding enzyme family.</text>
</comment>
<reference evidence="7 8" key="1">
    <citation type="submission" date="2014-07" db="EMBL/GenBank/DDBJ databases">
        <title>Genome Sequence of Rhodococcus opacus Strain R7, a Biodegrader of Mono- and Polycyclic Aromatic Hydrocarbons.</title>
        <authorList>
            <person name="Di Gennaro P."/>
            <person name="Zampolli J."/>
            <person name="Presti I."/>
            <person name="Cappelletti M."/>
            <person name="D'Ursi P."/>
            <person name="Orro A."/>
            <person name="Mezzelani A."/>
            <person name="Milanesi L."/>
        </authorList>
    </citation>
    <scope>NUCLEOTIDE SEQUENCE [LARGE SCALE GENOMIC DNA]</scope>
    <source>
        <strain evidence="7 8">R7</strain>
        <plasmid evidence="7">pPDG2</plasmid>
    </source>
</reference>
<dbReference type="EMBL" id="CP008949">
    <property type="protein sequence ID" value="AII11030.1"/>
    <property type="molecule type" value="Genomic_DNA"/>
</dbReference>
<dbReference type="FunFam" id="3.30.300.30:FF:000008">
    <property type="entry name" value="2,3-dihydroxybenzoate-AMP ligase"/>
    <property type="match status" value="1"/>
</dbReference>
<dbReference type="PANTHER" id="PTHR43859:SF4">
    <property type="entry name" value="BUTANOATE--COA LIGASE AAE1-RELATED"/>
    <property type="match status" value="1"/>
</dbReference>
<dbReference type="InterPro" id="IPR025110">
    <property type="entry name" value="AMP-bd_C"/>
</dbReference>
<gene>
    <name evidence="7" type="ORF">EP51_43900</name>
</gene>
<feature type="domain" description="AMP-dependent synthetase/ligase" evidence="5">
    <location>
        <begin position="18"/>
        <end position="393"/>
    </location>
</feature>
<accession>A0A076EYG0</accession>
<feature type="domain" description="AMP-binding enzyme C-terminal" evidence="6">
    <location>
        <begin position="443"/>
        <end position="515"/>
    </location>
</feature>
<dbReference type="Gene3D" id="3.40.50.12780">
    <property type="entry name" value="N-terminal domain of ligase-like"/>
    <property type="match status" value="1"/>
</dbReference>
<dbReference type="Pfam" id="PF00501">
    <property type="entry name" value="AMP-binding"/>
    <property type="match status" value="1"/>
</dbReference>
<dbReference type="RefSeq" id="WP_128643542.1">
    <property type="nucleotide sequence ID" value="NZ_CP008949.1"/>
</dbReference>
<dbReference type="SUPFAM" id="SSF56801">
    <property type="entry name" value="Acetyl-CoA synthetase-like"/>
    <property type="match status" value="1"/>
</dbReference>
<name>A0A076EYG0_RHOOP</name>
<evidence type="ECO:0000313" key="7">
    <source>
        <dbReference type="EMBL" id="AII11030.1"/>
    </source>
</evidence>
<evidence type="ECO:0000259" key="6">
    <source>
        <dbReference type="Pfam" id="PF13193"/>
    </source>
</evidence>
<dbReference type="InterPro" id="IPR042099">
    <property type="entry name" value="ANL_N_sf"/>
</dbReference>
<proteinExistence type="inferred from homology"/>
<evidence type="ECO:0000313" key="8">
    <source>
        <dbReference type="Proteomes" id="UP000028488"/>
    </source>
</evidence>
<dbReference type="Gene3D" id="3.30.300.30">
    <property type="match status" value="1"/>
</dbReference>